<dbReference type="SUPFAM" id="SSF54913">
    <property type="entry name" value="GlnB-like"/>
    <property type="match status" value="1"/>
</dbReference>
<comment type="caution">
    <text evidence="1">The sequence shown here is derived from an EMBL/GenBank/DDBJ whole genome shotgun (WGS) entry which is preliminary data.</text>
</comment>
<dbReference type="InterPro" id="IPR015867">
    <property type="entry name" value="N-reg_PII/ATP_PRibTrfase_C"/>
</dbReference>
<dbReference type="AlphaFoldDB" id="A0A9D1NQ78"/>
<sequence>MNNHINHQIHNHAHPKKFALQLLAVITTPKLAEKTSEMFKKAELPLQYRFSAEGTASSEMMDMLGLGSIEKCMLISVVPKMLSPVMLKRLHSELKLDTVNSGIAFTIPINGANNLILRMLGQLHGEHLGKDDVSMADSNHVLVAAIVNRGFSADVMTAAKSAGARGGTVIFSRRIGSEEVAGFWGLSEQEEKEIVLILSEAADKLPIMQSISESCGMHSEAKGLVTSMPIDSVIGI</sequence>
<reference evidence="1" key="1">
    <citation type="submission" date="2020-10" db="EMBL/GenBank/DDBJ databases">
        <authorList>
            <person name="Gilroy R."/>
        </authorList>
    </citation>
    <scope>NUCLEOTIDE SEQUENCE</scope>
    <source>
        <strain evidence="1">1370</strain>
    </source>
</reference>
<reference evidence="1" key="2">
    <citation type="journal article" date="2021" name="PeerJ">
        <title>Extensive microbial diversity within the chicken gut microbiome revealed by metagenomics and culture.</title>
        <authorList>
            <person name="Gilroy R."/>
            <person name="Ravi A."/>
            <person name="Getino M."/>
            <person name="Pursley I."/>
            <person name="Horton D.L."/>
            <person name="Alikhan N.F."/>
            <person name="Baker D."/>
            <person name="Gharbi K."/>
            <person name="Hall N."/>
            <person name="Watson M."/>
            <person name="Adriaenssens E.M."/>
            <person name="Foster-Nyarko E."/>
            <person name="Jarju S."/>
            <person name="Secka A."/>
            <person name="Antonio M."/>
            <person name="Oren A."/>
            <person name="Chaudhuri R.R."/>
            <person name="La Ragione R."/>
            <person name="Hildebrand F."/>
            <person name="Pallen M.J."/>
        </authorList>
    </citation>
    <scope>NUCLEOTIDE SEQUENCE</scope>
    <source>
        <strain evidence="1">1370</strain>
    </source>
</reference>
<dbReference type="EMBL" id="DVOL01000049">
    <property type="protein sequence ID" value="HIV10830.1"/>
    <property type="molecule type" value="Genomic_DNA"/>
</dbReference>
<evidence type="ECO:0000313" key="2">
    <source>
        <dbReference type="Proteomes" id="UP000823960"/>
    </source>
</evidence>
<organism evidence="1 2">
    <name type="scientific">Candidatus Faeciplasma avium</name>
    <dbReference type="NCBI Taxonomy" id="2840798"/>
    <lineage>
        <taxon>Bacteria</taxon>
        <taxon>Bacillati</taxon>
        <taxon>Bacillota</taxon>
        <taxon>Clostridia</taxon>
        <taxon>Eubacteriales</taxon>
        <taxon>Oscillospiraceae</taxon>
        <taxon>Oscillospiraceae incertae sedis</taxon>
        <taxon>Candidatus Faeciplasma</taxon>
    </lineage>
</organism>
<evidence type="ECO:0000313" key="1">
    <source>
        <dbReference type="EMBL" id="HIV10830.1"/>
    </source>
</evidence>
<name>A0A9D1NQ78_9FIRM</name>
<proteinExistence type="predicted"/>
<gene>
    <name evidence="1" type="ORF">IAD28_03935</name>
</gene>
<dbReference type="Proteomes" id="UP000823960">
    <property type="component" value="Unassembled WGS sequence"/>
</dbReference>
<protein>
    <submittedName>
        <fullName evidence="1">Transposase</fullName>
    </submittedName>
</protein>
<dbReference type="Gene3D" id="3.30.70.120">
    <property type="match status" value="1"/>
</dbReference>
<accession>A0A9D1NQ78</accession>
<dbReference type="InterPro" id="IPR011322">
    <property type="entry name" value="N-reg_PII-like_a/b"/>
</dbReference>